<evidence type="ECO:0000259" key="3">
    <source>
        <dbReference type="Pfam" id="PF00534"/>
    </source>
</evidence>
<name>A0A1I6E306_9FIRM</name>
<dbReference type="InterPro" id="IPR001296">
    <property type="entry name" value="Glyco_trans_1"/>
</dbReference>
<keyword evidence="1" id="KW-0328">Glycosyltransferase</keyword>
<dbReference type="AlphaFoldDB" id="A0A1I6E306"/>
<accession>A0A1I6E306</accession>
<dbReference type="CDD" id="cd03794">
    <property type="entry name" value="GT4_WbuB-like"/>
    <property type="match status" value="1"/>
</dbReference>
<gene>
    <name evidence="5" type="ORF">SAMN05660706_12442</name>
</gene>
<feature type="domain" description="Glycosyltransferase subfamily 4-like N-terminal" evidence="4">
    <location>
        <begin position="21"/>
        <end position="201"/>
    </location>
</feature>
<dbReference type="RefSeq" id="WP_165608335.1">
    <property type="nucleotide sequence ID" value="NZ_FOYM01000024.1"/>
</dbReference>
<keyword evidence="2 5" id="KW-0808">Transferase</keyword>
<reference evidence="6" key="1">
    <citation type="submission" date="2016-10" db="EMBL/GenBank/DDBJ databases">
        <authorList>
            <person name="Varghese N."/>
            <person name="Submissions S."/>
        </authorList>
    </citation>
    <scope>NUCLEOTIDE SEQUENCE [LARGE SCALE GENOMIC DNA]</scope>
    <source>
        <strain evidence="6">DSM 3669</strain>
    </source>
</reference>
<evidence type="ECO:0000256" key="2">
    <source>
        <dbReference type="ARBA" id="ARBA00022679"/>
    </source>
</evidence>
<sequence length="794" mass="89972">MQHNIWIINHYAVPPQLPGGTRHYEFAAQLVARGYAVTIWLSLFHHGMRQYVDKTLRNQIKNDLPGNLTFNWVWSLSHTGNDLRRALNMLTFFMLVLLRGLFAPAPQVVIASSPHLLAGLAGWVLSKVKRSRFILEIRDVWPDSLVVVGIKESSLNYKIFYRLAHFLYRKSQRIIVLTEGIRDTLVQQGVDEKKIVFIPNGVSLNYLQQTESIEETRHKLGFGNKFVCLYAGAHGPANALDTVLDAAGLVGNNKEILIALMGDGPDKPKLQARAREMNLKNLIFLDPVPKSAVLQVLQAADALILSLKKDKMFEGSRPNKFFDYLAAGRPVICAVEGEVRKLVEEVGVGIFARPEDGENLAAAINQIYINRHEMTARASSNGPSYIKKHASREKMTDILEKAITQDCDGVDESPAVFIMTVHRWDDPRIYYKQAHSLARKYRVELHAPGTGKPFEREGVRVVPLPQYGNRYFRPLNWVRLFYRGWRTRAKIIHLHDPELLPLGFIIKILFKKKIIYDVHENFAATMEYKTWVPACMRPVSATILGGAEKWFARRVDALVLAVPFLKELFAGCAMPKTVVCNYPLLNQIPGPREHKRTNIYKIIYAGGISKPRGAVQMVRALSRVNWQGKDFRLYLVGPCQPHSFRKELIDLAVGLGMADKMVFTGLLPLEEVYKHYSDADLGLSLLHPEKNYINSLATKIFDYMAAGLPVVASNFPHWIELVEGNKCGVNVNPVDEIAIARNIEILIHDINRRNTMGINGYRAFILKYNWRTEERKLLSLYDNLLLPGGGNKNE</sequence>
<dbReference type="PANTHER" id="PTHR12526:SF629">
    <property type="entry name" value="TEICHURONIC ACID BIOSYNTHESIS GLYCOSYLTRANSFERASE TUAH-RELATED"/>
    <property type="match status" value="1"/>
</dbReference>
<dbReference type="Pfam" id="PF00534">
    <property type="entry name" value="Glycos_transf_1"/>
    <property type="match status" value="1"/>
</dbReference>
<organism evidence="5 6">
    <name type="scientific">Desulfoscipio geothermicus DSM 3669</name>
    <dbReference type="NCBI Taxonomy" id="1121426"/>
    <lineage>
        <taxon>Bacteria</taxon>
        <taxon>Bacillati</taxon>
        <taxon>Bacillota</taxon>
        <taxon>Clostridia</taxon>
        <taxon>Eubacteriales</taxon>
        <taxon>Desulfallaceae</taxon>
        <taxon>Desulfoscipio</taxon>
    </lineage>
</organism>
<dbReference type="PANTHER" id="PTHR12526">
    <property type="entry name" value="GLYCOSYLTRANSFERASE"/>
    <property type="match status" value="1"/>
</dbReference>
<dbReference type="EMBL" id="FOYM01000024">
    <property type="protein sequence ID" value="SFR12093.1"/>
    <property type="molecule type" value="Genomic_DNA"/>
</dbReference>
<dbReference type="Pfam" id="PF13692">
    <property type="entry name" value="Glyco_trans_1_4"/>
    <property type="match status" value="1"/>
</dbReference>
<evidence type="ECO:0000256" key="1">
    <source>
        <dbReference type="ARBA" id="ARBA00022676"/>
    </source>
</evidence>
<dbReference type="Proteomes" id="UP000199584">
    <property type="component" value="Unassembled WGS sequence"/>
</dbReference>
<evidence type="ECO:0000313" key="6">
    <source>
        <dbReference type="Proteomes" id="UP000199584"/>
    </source>
</evidence>
<dbReference type="Pfam" id="PF13579">
    <property type="entry name" value="Glyco_trans_4_4"/>
    <property type="match status" value="2"/>
</dbReference>
<dbReference type="GO" id="GO:0016757">
    <property type="term" value="F:glycosyltransferase activity"/>
    <property type="evidence" value="ECO:0007669"/>
    <property type="project" value="UniProtKB-KW"/>
</dbReference>
<proteinExistence type="predicted"/>
<protein>
    <submittedName>
        <fullName evidence="5">Glycosyltransferase involved in cell wall bisynthesis</fullName>
    </submittedName>
</protein>
<feature type="domain" description="Glycosyl transferase family 1" evidence="3">
    <location>
        <begin position="213"/>
        <end position="382"/>
    </location>
</feature>
<feature type="domain" description="Glycosyltransferase subfamily 4-like N-terminal" evidence="4">
    <location>
        <begin position="434"/>
        <end position="571"/>
    </location>
</feature>
<dbReference type="STRING" id="39060.SAMN05660706_12442"/>
<dbReference type="InterPro" id="IPR028098">
    <property type="entry name" value="Glyco_trans_4-like_N"/>
</dbReference>
<evidence type="ECO:0000313" key="5">
    <source>
        <dbReference type="EMBL" id="SFR12093.1"/>
    </source>
</evidence>
<keyword evidence="6" id="KW-1185">Reference proteome</keyword>
<dbReference type="SUPFAM" id="SSF53756">
    <property type="entry name" value="UDP-Glycosyltransferase/glycogen phosphorylase"/>
    <property type="match status" value="2"/>
</dbReference>
<dbReference type="Gene3D" id="3.40.50.2000">
    <property type="entry name" value="Glycogen Phosphorylase B"/>
    <property type="match status" value="4"/>
</dbReference>
<evidence type="ECO:0000259" key="4">
    <source>
        <dbReference type="Pfam" id="PF13579"/>
    </source>
</evidence>